<dbReference type="SMART" id="SM00911">
    <property type="entry name" value="HWE_HK"/>
    <property type="match status" value="1"/>
</dbReference>
<dbReference type="Proteomes" id="UP000594430">
    <property type="component" value="Chromosome"/>
</dbReference>
<keyword evidence="4" id="KW-0808">Transferase</keyword>
<evidence type="ECO:0000313" key="9">
    <source>
        <dbReference type="EMBL" id="QPH51317.1"/>
    </source>
</evidence>
<dbReference type="EC" id="2.7.13.3" evidence="2"/>
<dbReference type="InterPro" id="IPR036890">
    <property type="entry name" value="HATPase_C_sf"/>
</dbReference>
<dbReference type="AlphaFoldDB" id="A0A7S9LBW7"/>
<dbReference type="EMBL" id="CP064946">
    <property type="protein sequence ID" value="QPH51317.1"/>
    <property type="molecule type" value="Genomic_DNA"/>
</dbReference>
<evidence type="ECO:0000259" key="8">
    <source>
        <dbReference type="SMART" id="SM00911"/>
    </source>
</evidence>
<keyword evidence="5" id="KW-0547">Nucleotide-binding</keyword>
<keyword evidence="7" id="KW-0067">ATP-binding</keyword>
<evidence type="ECO:0000256" key="5">
    <source>
        <dbReference type="ARBA" id="ARBA00022741"/>
    </source>
</evidence>
<dbReference type="SUPFAM" id="SSF55874">
    <property type="entry name" value="ATPase domain of HSP90 chaperone/DNA topoisomerase II/histidine kinase"/>
    <property type="match status" value="1"/>
</dbReference>
<evidence type="ECO:0000256" key="2">
    <source>
        <dbReference type="ARBA" id="ARBA00012438"/>
    </source>
</evidence>
<dbReference type="GO" id="GO:0004673">
    <property type="term" value="F:protein histidine kinase activity"/>
    <property type="evidence" value="ECO:0007669"/>
    <property type="project" value="UniProtKB-EC"/>
</dbReference>
<gene>
    <name evidence="9" type="ORF">IZU98_09380</name>
</gene>
<dbReference type="Pfam" id="PF07536">
    <property type="entry name" value="HWE_HK"/>
    <property type="match status" value="1"/>
</dbReference>
<reference evidence="9 10" key="1">
    <citation type="submission" date="2020-11" db="EMBL/GenBank/DDBJ databases">
        <title>Pseudomonas fulva producing VIM-24.</title>
        <authorList>
            <person name="Liu S."/>
        </authorList>
    </citation>
    <scope>NUCLEOTIDE SEQUENCE [LARGE SCALE GENOMIC DNA]</scope>
    <source>
        <strain evidence="9 10">ZDHY414</strain>
    </source>
</reference>
<feature type="domain" description="Signal transduction histidine kinase HWE region" evidence="8">
    <location>
        <begin position="27"/>
        <end position="100"/>
    </location>
</feature>
<dbReference type="InterPro" id="IPR011102">
    <property type="entry name" value="Sig_transdc_His_kinase_HWE"/>
</dbReference>
<dbReference type="GO" id="GO:0005524">
    <property type="term" value="F:ATP binding"/>
    <property type="evidence" value="ECO:0007669"/>
    <property type="project" value="UniProtKB-KW"/>
</dbReference>
<dbReference type="Gene3D" id="3.30.565.10">
    <property type="entry name" value="Histidine kinase-like ATPase, C-terminal domain"/>
    <property type="match status" value="1"/>
</dbReference>
<accession>A0A7S9LBW7</accession>
<dbReference type="PANTHER" id="PTHR41523">
    <property type="entry name" value="TWO-COMPONENT SYSTEM SENSOR PROTEIN"/>
    <property type="match status" value="1"/>
</dbReference>
<evidence type="ECO:0000256" key="3">
    <source>
        <dbReference type="ARBA" id="ARBA00022553"/>
    </source>
</evidence>
<comment type="catalytic activity">
    <reaction evidence="1">
        <text>ATP + protein L-histidine = ADP + protein N-phospho-L-histidine.</text>
        <dbReference type="EC" id="2.7.13.3"/>
    </reaction>
</comment>
<evidence type="ECO:0000256" key="7">
    <source>
        <dbReference type="ARBA" id="ARBA00022840"/>
    </source>
</evidence>
<sequence>MPSALRLCAQLCAYSRTQEAAAILVTELDHRMRNLFSTIGAVDILTAKHHPEITEFRSVLQNRLVTMQKAHTLALAKTPISLHSLVTETLAPYVTDMHDDKSRPYIILAPEAASALALVLHELATNAVKYGAFSQYGGVVAFSWQIEEQTDSPPHFTFNWHESGGPVVAPPTRRGYGTLMMQGSLRNAFNGKVTFNYQPAGFSCQITAPFTQKLGKHIC</sequence>
<keyword evidence="3" id="KW-0597">Phosphoprotein</keyword>
<protein>
    <recommendedName>
        <fullName evidence="2">histidine kinase</fullName>
        <ecNumber evidence="2">2.7.13.3</ecNumber>
    </recommendedName>
</protein>
<evidence type="ECO:0000256" key="1">
    <source>
        <dbReference type="ARBA" id="ARBA00000085"/>
    </source>
</evidence>
<evidence type="ECO:0000256" key="6">
    <source>
        <dbReference type="ARBA" id="ARBA00022777"/>
    </source>
</evidence>
<evidence type="ECO:0000256" key="4">
    <source>
        <dbReference type="ARBA" id="ARBA00022679"/>
    </source>
</evidence>
<evidence type="ECO:0000313" key="10">
    <source>
        <dbReference type="Proteomes" id="UP000594430"/>
    </source>
</evidence>
<proteinExistence type="predicted"/>
<dbReference type="PANTHER" id="PTHR41523:SF8">
    <property type="entry name" value="ETHYLENE RESPONSE SENSOR PROTEIN"/>
    <property type="match status" value="1"/>
</dbReference>
<keyword evidence="6 9" id="KW-0418">Kinase</keyword>
<name>A0A7S9LBW7_9PSED</name>
<organism evidence="9 10">
    <name type="scientific">Pseudomonas fulva</name>
    <dbReference type="NCBI Taxonomy" id="47880"/>
    <lineage>
        <taxon>Bacteria</taxon>
        <taxon>Pseudomonadati</taxon>
        <taxon>Pseudomonadota</taxon>
        <taxon>Gammaproteobacteria</taxon>
        <taxon>Pseudomonadales</taxon>
        <taxon>Pseudomonadaceae</taxon>
        <taxon>Pseudomonas</taxon>
    </lineage>
</organism>